<evidence type="ECO:0000313" key="2">
    <source>
        <dbReference type="EMBL" id="CAG1967902.1"/>
    </source>
</evidence>
<protein>
    <submittedName>
        <fullName evidence="3">Uncharacterized protein</fullName>
    </submittedName>
</protein>
<proteinExistence type="predicted"/>
<dbReference type="EMBL" id="CAJPIJ010000076">
    <property type="protein sequence ID" value="CAG1967902.1"/>
    <property type="molecule type" value="Genomic_DNA"/>
</dbReference>
<reference evidence="3" key="1">
    <citation type="submission" date="2019-04" db="EMBL/GenBank/DDBJ databases">
        <authorList>
            <person name="Melise S."/>
            <person name="Noan J."/>
            <person name="Okalmin O."/>
        </authorList>
    </citation>
    <scope>NUCLEOTIDE SEQUENCE</scope>
    <source>
        <strain evidence="3">FN9</strain>
    </source>
</reference>
<name>A0A4E9DE72_GIBZA</name>
<feature type="region of interest" description="Disordered" evidence="1">
    <location>
        <begin position="28"/>
        <end position="62"/>
    </location>
</feature>
<gene>
    <name evidence="3" type="ORF">FUG_LOCUS211479</name>
    <name evidence="2" type="ORF">MDCFG202_LOCUS50932</name>
</gene>
<dbReference type="Proteomes" id="UP000746612">
    <property type="component" value="Unassembled WGS sequence"/>
</dbReference>
<evidence type="ECO:0000256" key="1">
    <source>
        <dbReference type="SAM" id="MobiDB-lite"/>
    </source>
</evidence>
<feature type="region of interest" description="Disordered" evidence="1">
    <location>
        <begin position="145"/>
        <end position="165"/>
    </location>
</feature>
<feature type="compositionally biased region" description="Basic and acidic residues" evidence="1">
    <location>
        <begin position="46"/>
        <end position="55"/>
    </location>
</feature>
<organism evidence="3">
    <name type="scientific">Gibberella zeae</name>
    <name type="common">Wheat head blight fungus</name>
    <name type="synonym">Fusarium graminearum</name>
    <dbReference type="NCBI Taxonomy" id="5518"/>
    <lineage>
        <taxon>Eukaryota</taxon>
        <taxon>Fungi</taxon>
        <taxon>Dikarya</taxon>
        <taxon>Ascomycota</taxon>
        <taxon>Pezizomycotina</taxon>
        <taxon>Sordariomycetes</taxon>
        <taxon>Hypocreomycetidae</taxon>
        <taxon>Hypocreales</taxon>
        <taxon>Nectriaceae</taxon>
        <taxon>Fusarium</taxon>
    </lineage>
</organism>
<accession>A0A4E9DE72</accession>
<dbReference type="EMBL" id="CAAKMV010000124">
    <property type="protein sequence ID" value="VIO56334.1"/>
    <property type="molecule type" value="Genomic_DNA"/>
</dbReference>
<feature type="compositionally biased region" description="Polar residues" evidence="1">
    <location>
        <begin position="79"/>
        <end position="91"/>
    </location>
</feature>
<sequence length="165" mass="18386">MKEPGHLDYKGEPILGSLRCMCWTMLTDEDSQDDQNPYPKATESTTEERSYHGDLENLPASRPHFTSISEHVRNQTRTKITSQVDGISSFPTKAGTDTEDQEEQTQWHQWTSADVGAVRHGKDDELQNRAGDEFGEEHASACHKLSRIGTEHSGGRVLANHGPPS</sequence>
<evidence type="ECO:0000313" key="3">
    <source>
        <dbReference type="EMBL" id="VIO56334.1"/>
    </source>
</evidence>
<feature type="region of interest" description="Disordered" evidence="1">
    <location>
        <begin position="79"/>
        <end position="107"/>
    </location>
</feature>
<dbReference type="AlphaFoldDB" id="A0A4E9DE72"/>
<reference evidence="2" key="2">
    <citation type="submission" date="2021-03" db="EMBL/GenBank/DDBJ databases">
        <authorList>
            <person name="Alouane T."/>
            <person name="Langin T."/>
            <person name="Bonhomme L."/>
        </authorList>
    </citation>
    <scope>NUCLEOTIDE SEQUENCE</scope>
    <source>
        <strain evidence="2">MDC_Fg202</strain>
    </source>
</reference>